<dbReference type="PANTHER" id="PTHR43856">
    <property type="entry name" value="CARDIOLIPIN HYDROLASE"/>
    <property type="match status" value="1"/>
</dbReference>
<dbReference type="KEGG" id="simp:C6571_18225"/>
<evidence type="ECO:0000256" key="5">
    <source>
        <dbReference type="ARBA" id="ARBA00022963"/>
    </source>
</evidence>
<evidence type="ECO:0000259" key="8">
    <source>
        <dbReference type="PROSITE" id="PS50035"/>
    </source>
</evidence>
<dbReference type="InterPro" id="IPR051406">
    <property type="entry name" value="PLD_domain"/>
</dbReference>
<dbReference type="RefSeq" id="WP_106448351.1">
    <property type="nucleotide sequence ID" value="NZ_CP027670.1"/>
</dbReference>
<accession>A0A2S0N5F7</accession>
<keyword evidence="5" id="KW-0442">Lipid degradation</keyword>
<dbReference type="PANTHER" id="PTHR43856:SF1">
    <property type="entry name" value="MITOCHONDRIAL CARDIOLIPIN HYDROLASE"/>
    <property type="match status" value="1"/>
</dbReference>
<dbReference type="GO" id="GO:0016891">
    <property type="term" value="F:RNA endonuclease activity producing 5'-phosphomonoesters, hydrolytic mechanism"/>
    <property type="evidence" value="ECO:0007669"/>
    <property type="project" value="TreeGrafter"/>
</dbReference>
<dbReference type="GO" id="GO:0016042">
    <property type="term" value="P:lipid catabolic process"/>
    <property type="evidence" value="ECO:0007669"/>
    <property type="project" value="UniProtKB-KW"/>
</dbReference>
<evidence type="ECO:0000256" key="1">
    <source>
        <dbReference type="ARBA" id="ARBA00000798"/>
    </source>
</evidence>
<evidence type="ECO:0000256" key="6">
    <source>
        <dbReference type="ARBA" id="ARBA00023098"/>
    </source>
</evidence>
<keyword evidence="6" id="KW-0443">Lipid metabolism</keyword>
<dbReference type="InterPro" id="IPR001736">
    <property type="entry name" value="PLipase_D/transphosphatidylase"/>
</dbReference>
<sequence length="202" mass="21551">MLLRTATTICVLATGLLVGAPAPAWVKEATVAARQALSTSQIQKAPATGTIEVGFSPNKGAEELVLKVLRSAQSEIKLMAYAFTSARVTKSLLEATHRGVRVSVLVDSKSASASKQTQAALSALSTAGAQVRTIDVFPIHHDKVIIIDNQHVQLGSYNYSTAAATKNSENVLVNWSNPSLAKIYEGHFVNNWALAQQFTGNY</sequence>
<dbReference type="EC" id="3.1.4.4" evidence="3"/>
<dbReference type="AlphaFoldDB" id="A0A2S0N5F7"/>
<evidence type="ECO:0000313" key="9">
    <source>
        <dbReference type="EMBL" id="AVO43382.1"/>
    </source>
</evidence>
<dbReference type="Proteomes" id="UP000239326">
    <property type="component" value="Plasmid unnamed1"/>
</dbReference>
<evidence type="ECO:0000256" key="3">
    <source>
        <dbReference type="ARBA" id="ARBA00012027"/>
    </source>
</evidence>
<dbReference type="EMBL" id="CP027670">
    <property type="protein sequence ID" value="AVO43382.1"/>
    <property type="molecule type" value="Genomic_DNA"/>
</dbReference>
<feature type="domain" description="PLD phosphodiesterase" evidence="8">
    <location>
        <begin position="136"/>
        <end position="163"/>
    </location>
</feature>
<dbReference type="PROSITE" id="PS50035">
    <property type="entry name" value="PLD"/>
    <property type="match status" value="1"/>
</dbReference>
<name>A0A2S0N5F7_9BURK</name>
<evidence type="ECO:0000256" key="7">
    <source>
        <dbReference type="SAM" id="SignalP"/>
    </source>
</evidence>
<comment type="similarity">
    <text evidence="2">Belongs to the phospholipase D family.</text>
</comment>
<gene>
    <name evidence="9" type="ORF">C6571_18225</name>
</gene>
<evidence type="ECO:0000313" key="10">
    <source>
        <dbReference type="Proteomes" id="UP000239326"/>
    </source>
</evidence>
<evidence type="ECO:0000256" key="2">
    <source>
        <dbReference type="ARBA" id="ARBA00008664"/>
    </source>
</evidence>
<dbReference type="OrthoDB" id="5294698at2"/>
<comment type="catalytic activity">
    <reaction evidence="1">
        <text>a 1,2-diacyl-sn-glycero-3-phosphocholine + H2O = a 1,2-diacyl-sn-glycero-3-phosphate + choline + H(+)</text>
        <dbReference type="Rhea" id="RHEA:14445"/>
        <dbReference type="ChEBI" id="CHEBI:15354"/>
        <dbReference type="ChEBI" id="CHEBI:15377"/>
        <dbReference type="ChEBI" id="CHEBI:15378"/>
        <dbReference type="ChEBI" id="CHEBI:57643"/>
        <dbReference type="ChEBI" id="CHEBI:58608"/>
        <dbReference type="EC" id="3.1.4.4"/>
    </reaction>
</comment>
<proteinExistence type="inferred from homology"/>
<feature type="signal peptide" evidence="7">
    <location>
        <begin position="1"/>
        <end position="24"/>
    </location>
</feature>
<dbReference type="GO" id="GO:0006793">
    <property type="term" value="P:phosphorus metabolic process"/>
    <property type="evidence" value="ECO:0007669"/>
    <property type="project" value="UniProtKB-ARBA"/>
</dbReference>
<dbReference type="SUPFAM" id="SSF56024">
    <property type="entry name" value="Phospholipase D/nuclease"/>
    <property type="match status" value="1"/>
</dbReference>
<organism evidence="9 10">
    <name type="scientific">Simplicispira suum</name>
    <dbReference type="NCBI Taxonomy" id="2109915"/>
    <lineage>
        <taxon>Bacteria</taxon>
        <taxon>Pseudomonadati</taxon>
        <taxon>Pseudomonadota</taxon>
        <taxon>Betaproteobacteria</taxon>
        <taxon>Burkholderiales</taxon>
        <taxon>Comamonadaceae</taxon>
        <taxon>Simplicispira</taxon>
    </lineage>
</organism>
<dbReference type="Gene3D" id="3.30.870.10">
    <property type="entry name" value="Endonuclease Chain A"/>
    <property type="match status" value="1"/>
</dbReference>
<dbReference type="CDD" id="cd09170">
    <property type="entry name" value="PLDc_Nuc"/>
    <property type="match status" value="1"/>
</dbReference>
<keyword evidence="4" id="KW-0378">Hydrolase</keyword>
<dbReference type="Pfam" id="PF13091">
    <property type="entry name" value="PLDc_2"/>
    <property type="match status" value="1"/>
</dbReference>
<keyword evidence="7" id="KW-0732">Signal</keyword>
<geneLocation type="plasmid" evidence="9 10">
    <name>unnamed1</name>
</geneLocation>
<protein>
    <recommendedName>
        <fullName evidence="3">phospholipase D</fullName>
        <ecNumber evidence="3">3.1.4.4</ecNumber>
    </recommendedName>
</protein>
<keyword evidence="9" id="KW-0614">Plasmid</keyword>
<dbReference type="InterPro" id="IPR025202">
    <property type="entry name" value="PLD-like_dom"/>
</dbReference>
<evidence type="ECO:0000256" key="4">
    <source>
        <dbReference type="ARBA" id="ARBA00022801"/>
    </source>
</evidence>
<feature type="chain" id="PRO_5015442499" description="phospholipase D" evidence="7">
    <location>
        <begin position="25"/>
        <end position="202"/>
    </location>
</feature>
<keyword evidence="10" id="KW-1185">Reference proteome</keyword>
<reference evidence="9 10" key="1">
    <citation type="submission" date="2018-03" db="EMBL/GenBank/DDBJ databases">
        <title>Genome sequencing of Simplicispira sp.</title>
        <authorList>
            <person name="Kim S.-J."/>
            <person name="Heo J."/>
            <person name="Kwon S.-W."/>
        </authorList>
    </citation>
    <scope>NUCLEOTIDE SEQUENCE [LARGE SCALE GENOMIC DNA]</scope>
    <source>
        <strain evidence="9 10">SC1-8</strain>
        <plasmid evidence="9 10">unnamed1</plasmid>
    </source>
</reference>
<dbReference type="GO" id="GO:0004630">
    <property type="term" value="F:phospholipase D activity"/>
    <property type="evidence" value="ECO:0007669"/>
    <property type="project" value="UniProtKB-EC"/>
</dbReference>